<organism evidence="1 2">
    <name type="scientific">Methylophilus rhizosphaerae</name>
    <dbReference type="NCBI Taxonomy" id="492660"/>
    <lineage>
        <taxon>Bacteria</taxon>
        <taxon>Pseudomonadati</taxon>
        <taxon>Pseudomonadota</taxon>
        <taxon>Betaproteobacteria</taxon>
        <taxon>Nitrosomonadales</taxon>
        <taxon>Methylophilaceae</taxon>
        <taxon>Methylophilus</taxon>
    </lineage>
</organism>
<sequence>MSARKILGFKATTELGKIHKLINEYAYEGLELSYVDYDKFFILLITLNKMPFCSIGYEVNGKPYTKLGGVLYEDTDINKCYEKLSDYIKSQPH</sequence>
<accession>A0A1G9AA67</accession>
<dbReference type="Proteomes" id="UP000198629">
    <property type="component" value="Unassembled WGS sequence"/>
</dbReference>
<gene>
    <name evidence="1" type="ORF">SAMN05192566_0740</name>
</gene>
<protein>
    <submittedName>
        <fullName evidence="1">Uncharacterized protein</fullName>
    </submittedName>
</protein>
<reference evidence="2" key="1">
    <citation type="submission" date="2016-10" db="EMBL/GenBank/DDBJ databases">
        <authorList>
            <person name="Varghese N."/>
            <person name="Submissions S."/>
        </authorList>
    </citation>
    <scope>NUCLEOTIDE SEQUENCE [LARGE SCALE GENOMIC DNA]</scope>
    <source>
        <strain evidence="2">CBMB127</strain>
    </source>
</reference>
<name>A0A1G9AA67_9PROT</name>
<evidence type="ECO:0000313" key="2">
    <source>
        <dbReference type="Proteomes" id="UP000198629"/>
    </source>
</evidence>
<evidence type="ECO:0000313" key="1">
    <source>
        <dbReference type="EMBL" id="SDK23495.1"/>
    </source>
</evidence>
<dbReference type="EMBL" id="FNFX01000001">
    <property type="protein sequence ID" value="SDK23495.1"/>
    <property type="molecule type" value="Genomic_DNA"/>
</dbReference>
<dbReference type="RefSeq" id="WP_091470096.1">
    <property type="nucleotide sequence ID" value="NZ_FNFX01000001.1"/>
</dbReference>
<proteinExistence type="predicted"/>
<dbReference type="STRING" id="492660.SAMN05192566_0740"/>
<keyword evidence="2" id="KW-1185">Reference proteome</keyword>
<dbReference type="AlphaFoldDB" id="A0A1G9AA67"/>